<proteinExistence type="predicted"/>
<protein>
    <recommendedName>
        <fullName evidence="1">M23ase beta-sheet core domain-containing protein</fullName>
    </recommendedName>
</protein>
<organism evidence="2 3">
    <name type="scientific">Rubritalea halochordaticola</name>
    <dbReference type="NCBI Taxonomy" id="714537"/>
    <lineage>
        <taxon>Bacteria</taxon>
        <taxon>Pseudomonadati</taxon>
        <taxon>Verrucomicrobiota</taxon>
        <taxon>Verrucomicrobiia</taxon>
        <taxon>Verrucomicrobiales</taxon>
        <taxon>Rubritaleaceae</taxon>
        <taxon>Rubritalea</taxon>
    </lineage>
</organism>
<dbReference type="InterPro" id="IPR011055">
    <property type="entry name" value="Dup_hybrid_motif"/>
</dbReference>
<dbReference type="InterPro" id="IPR016047">
    <property type="entry name" value="M23ase_b-sheet_dom"/>
</dbReference>
<name>A0ABP9V228_9BACT</name>
<gene>
    <name evidence="2" type="ORF">Rhal01_02911</name>
</gene>
<dbReference type="PANTHER" id="PTHR21666">
    <property type="entry name" value="PEPTIDASE-RELATED"/>
    <property type="match status" value="1"/>
</dbReference>
<dbReference type="Gene3D" id="2.70.70.10">
    <property type="entry name" value="Glucose Permease (Domain IIA)"/>
    <property type="match status" value="1"/>
</dbReference>
<dbReference type="InterPro" id="IPR050570">
    <property type="entry name" value="Cell_wall_metabolism_enzyme"/>
</dbReference>
<keyword evidence="3" id="KW-1185">Reference proteome</keyword>
<dbReference type="RefSeq" id="WP_346189349.1">
    <property type="nucleotide sequence ID" value="NZ_BAABRL010000009.1"/>
</dbReference>
<dbReference type="EMBL" id="BAABRL010000009">
    <property type="protein sequence ID" value="GAA5496726.1"/>
    <property type="molecule type" value="Genomic_DNA"/>
</dbReference>
<evidence type="ECO:0000259" key="1">
    <source>
        <dbReference type="Pfam" id="PF01551"/>
    </source>
</evidence>
<sequence>MPKFLSRLVPALIFGIFLYTGYLVLTGHYVPEPPVKSLKNWQDADAPLGFPVTVNGETKVQKFNPQFNFHSPFERAAIPRAPRFDAAMGSENAALTYNAQKFWEMNDSRGGHHTGDDLNGIGGQHSDLGDPVYAVANGLVIYAGEPSPGWGNTVILAHRSEDGRILHSMYAHLNEILATYGSYVARGDEIGTVGTANNNYLAHLHLEMREADGISPQRGYTAFQFDRLDPEKTISELRGAKAEELNPSVLRIMRDEERKQRLQNLPAMDAESALKLQEFLNKKEKEE</sequence>
<feature type="domain" description="M23ase beta-sheet core" evidence="1">
    <location>
        <begin position="128"/>
        <end position="211"/>
    </location>
</feature>
<dbReference type="CDD" id="cd12797">
    <property type="entry name" value="M23_peptidase"/>
    <property type="match status" value="1"/>
</dbReference>
<accession>A0ABP9V228</accession>
<reference evidence="2 3" key="1">
    <citation type="submission" date="2024-02" db="EMBL/GenBank/DDBJ databases">
        <title>Rubritalea halochordaticola NBRC 107102.</title>
        <authorList>
            <person name="Ichikawa N."/>
            <person name="Katano-Makiyama Y."/>
            <person name="Hidaka K."/>
        </authorList>
    </citation>
    <scope>NUCLEOTIDE SEQUENCE [LARGE SCALE GENOMIC DNA]</scope>
    <source>
        <strain evidence="2 3">NBRC 107102</strain>
    </source>
</reference>
<dbReference type="Pfam" id="PF01551">
    <property type="entry name" value="Peptidase_M23"/>
    <property type="match status" value="1"/>
</dbReference>
<evidence type="ECO:0000313" key="2">
    <source>
        <dbReference type="EMBL" id="GAA5496726.1"/>
    </source>
</evidence>
<evidence type="ECO:0000313" key="3">
    <source>
        <dbReference type="Proteomes" id="UP001424741"/>
    </source>
</evidence>
<dbReference type="PANTHER" id="PTHR21666:SF270">
    <property type="entry name" value="MUREIN HYDROLASE ACTIVATOR ENVC"/>
    <property type="match status" value="1"/>
</dbReference>
<dbReference type="SUPFAM" id="SSF51261">
    <property type="entry name" value="Duplicated hybrid motif"/>
    <property type="match status" value="1"/>
</dbReference>
<comment type="caution">
    <text evidence="2">The sequence shown here is derived from an EMBL/GenBank/DDBJ whole genome shotgun (WGS) entry which is preliminary data.</text>
</comment>
<dbReference type="Proteomes" id="UP001424741">
    <property type="component" value="Unassembled WGS sequence"/>
</dbReference>